<evidence type="ECO:0000256" key="1">
    <source>
        <dbReference type="SAM" id="SignalP"/>
    </source>
</evidence>
<feature type="signal peptide" evidence="1">
    <location>
        <begin position="1"/>
        <end position="20"/>
    </location>
</feature>
<organism evidence="2 3">
    <name type="scientific">Hohenbuehelia grisea</name>
    <dbReference type="NCBI Taxonomy" id="104357"/>
    <lineage>
        <taxon>Eukaryota</taxon>
        <taxon>Fungi</taxon>
        <taxon>Dikarya</taxon>
        <taxon>Basidiomycota</taxon>
        <taxon>Agaricomycotina</taxon>
        <taxon>Agaricomycetes</taxon>
        <taxon>Agaricomycetidae</taxon>
        <taxon>Agaricales</taxon>
        <taxon>Pleurotineae</taxon>
        <taxon>Pleurotaceae</taxon>
        <taxon>Hohenbuehelia</taxon>
    </lineage>
</organism>
<protein>
    <submittedName>
        <fullName evidence="2">Uncharacterized protein</fullName>
    </submittedName>
</protein>
<sequence length="224" mass="24365">MFMSVVAFLLYSTVWTGAWASPLWDPPPPHRDGGSHAVVRRNTTDEEVWSAFYCEGPNFRGKCVTQKFASDRCQLLIPKYQGKMLSFIAASSNCVLYENAACTGGFVPIYSTVQDLRAFNKIKSYQCRVHPVVKFRRPARVGPPRKWQHIHAPKATHWMANVDNASGSSSLPSTTSILVARPSPTLSAIILSESASTSAPPASSSASSILAVVAETPTLIAVPR</sequence>
<keyword evidence="3" id="KW-1185">Reference proteome</keyword>
<evidence type="ECO:0000313" key="3">
    <source>
        <dbReference type="Proteomes" id="UP001556367"/>
    </source>
</evidence>
<dbReference type="Proteomes" id="UP001556367">
    <property type="component" value="Unassembled WGS sequence"/>
</dbReference>
<feature type="chain" id="PRO_5046617380" evidence="1">
    <location>
        <begin position="21"/>
        <end position="224"/>
    </location>
</feature>
<keyword evidence="1" id="KW-0732">Signal</keyword>
<name>A0ABR3IS09_9AGAR</name>
<reference evidence="3" key="1">
    <citation type="submission" date="2024-06" db="EMBL/GenBank/DDBJ databases">
        <title>Multi-omics analyses provide insights into the biosynthesis of the anticancer antibiotic pleurotin in Hohenbuehelia grisea.</title>
        <authorList>
            <person name="Weaver J.A."/>
            <person name="Alberti F."/>
        </authorList>
    </citation>
    <scope>NUCLEOTIDE SEQUENCE [LARGE SCALE GENOMIC DNA]</scope>
    <source>
        <strain evidence="3">T-177</strain>
    </source>
</reference>
<comment type="caution">
    <text evidence="2">The sequence shown here is derived from an EMBL/GenBank/DDBJ whole genome shotgun (WGS) entry which is preliminary data.</text>
</comment>
<dbReference type="EMBL" id="JASNQZ010000015">
    <property type="protein sequence ID" value="KAL0946078.1"/>
    <property type="molecule type" value="Genomic_DNA"/>
</dbReference>
<accession>A0ABR3IS09</accession>
<evidence type="ECO:0000313" key="2">
    <source>
        <dbReference type="EMBL" id="KAL0946078.1"/>
    </source>
</evidence>
<proteinExistence type="predicted"/>
<gene>
    <name evidence="2" type="ORF">HGRIS_012350</name>
</gene>